<evidence type="ECO:0000259" key="7">
    <source>
        <dbReference type="PROSITE" id="PS50929"/>
    </source>
</evidence>
<evidence type="ECO:0000256" key="1">
    <source>
        <dbReference type="ARBA" id="ARBA00004141"/>
    </source>
</evidence>
<evidence type="ECO:0000256" key="6">
    <source>
        <dbReference type="SAM" id="Phobius"/>
    </source>
</evidence>
<evidence type="ECO:0000256" key="4">
    <source>
        <dbReference type="ARBA" id="ARBA00023136"/>
    </source>
</evidence>
<name>A0A803R628_CANSA</name>
<keyword evidence="4 6" id="KW-0472">Membrane</keyword>
<feature type="transmembrane region" description="Helical" evidence="6">
    <location>
        <begin position="183"/>
        <end position="202"/>
    </location>
</feature>
<keyword evidence="2 6" id="KW-0812">Transmembrane</keyword>
<dbReference type="InterPro" id="IPR039421">
    <property type="entry name" value="Type_1_exporter"/>
</dbReference>
<evidence type="ECO:0000256" key="3">
    <source>
        <dbReference type="ARBA" id="ARBA00022989"/>
    </source>
</evidence>
<comment type="subcellular location">
    <subcellularLocation>
        <location evidence="1">Membrane</location>
        <topology evidence="1">Multi-pass membrane protein</topology>
    </subcellularLocation>
</comment>
<proteinExistence type="predicted"/>
<sequence length="259" mass="28809">MDNKTNKHRGGNGDGDDNEDQDQEDTKKNNNNNNSNKVSLLKLFSFADFYDYVLMGIGTIGAIIHGASVPIFFIFFGKLINVIGMAYLFPKEASHKVAKYSLDFVYLSIAILFSSWTEVACWMHTGERQAAKMRMAYLRAMLSQDISLFDTEASTGEVISAITSDIIVVQDALSEKVGNFLHYISRFVVGFIVGFARVWQISLVTLSIVPLIALAGGVYAYIATGLIARVRKSYVKAGEIAEEVHTRMVKILSLVSYRY</sequence>
<dbReference type="AlphaFoldDB" id="A0A803R628"/>
<dbReference type="SUPFAM" id="SSF90123">
    <property type="entry name" value="ABC transporter transmembrane region"/>
    <property type="match status" value="1"/>
</dbReference>
<dbReference type="InterPro" id="IPR011527">
    <property type="entry name" value="ABC1_TM_dom"/>
</dbReference>
<organism evidence="8 9">
    <name type="scientific">Cannabis sativa</name>
    <name type="common">Hemp</name>
    <name type="synonym">Marijuana</name>
    <dbReference type="NCBI Taxonomy" id="3483"/>
    <lineage>
        <taxon>Eukaryota</taxon>
        <taxon>Viridiplantae</taxon>
        <taxon>Streptophyta</taxon>
        <taxon>Embryophyta</taxon>
        <taxon>Tracheophyta</taxon>
        <taxon>Spermatophyta</taxon>
        <taxon>Magnoliopsida</taxon>
        <taxon>eudicotyledons</taxon>
        <taxon>Gunneridae</taxon>
        <taxon>Pentapetalae</taxon>
        <taxon>rosids</taxon>
        <taxon>fabids</taxon>
        <taxon>Rosales</taxon>
        <taxon>Cannabaceae</taxon>
        <taxon>Cannabis</taxon>
    </lineage>
</organism>
<feature type="domain" description="ABC transmembrane type-1" evidence="7">
    <location>
        <begin position="57"/>
        <end position="244"/>
    </location>
</feature>
<feature type="compositionally biased region" description="Acidic residues" evidence="5">
    <location>
        <begin position="14"/>
        <end position="23"/>
    </location>
</feature>
<dbReference type="OMA" id="NNDACAY"/>
<dbReference type="PANTHER" id="PTHR24222:SF62">
    <property type="entry name" value="ABC TRANSPORTER B FAMILY MEMBER 2"/>
    <property type="match status" value="1"/>
</dbReference>
<dbReference type="Gene3D" id="1.20.1560.10">
    <property type="entry name" value="ABC transporter type 1, transmembrane domain"/>
    <property type="match status" value="1"/>
</dbReference>
<feature type="transmembrane region" description="Helical" evidence="6">
    <location>
        <begin position="104"/>
        <end position="125"/>
    </location>
</feature>
<accession>A0A803R628</accession>
<dbReference type="EnsemblPlants" id="novel_model_5530_5bd9a17a">
    <property type="protein sequence ID" value="cds.novel_model_5530_5bd9a17a"/>
    <property type="gene ID" value="novel_gene_2858_5bd9a17a"/>
</dbReference>
<reference evidence="8" key="2">
    <citation type="submission" date="2021-03" db="UniProtKB">
        <authorList>
            <consortium name="EnsemblPlants"/>
        </authorList>
    </citation>
    <scope>IDENTIFICATION</scope>
</reference>
<feature type="transmembrane region" description="Helical" evidence="6">
    <location>
        <begin position="71"/>
        <end position="89"/>
    </location>
</feature>
<feature type="compositionally biased region" description="Basic residues" evidence="5">
    <location>
        <begin position="1"/>
        <end position="10"/>
    </location>
</feature>
<dbReference type="GO" id="GO:0005886">
    <property type="term" value="C:plasma membrane"/>
    <property type="evidence" value="ECO:0007669"/>
    <property type="project" value="TreeGrafter"/>
</dbReference>
<protein>
    <recommendedName>
        <fullName evidence="7">ABC transmembrane type-1 domain-containing protein</fullName>
    </recommendedName>
</protein>
<dbReference type="PROSITE" id="PS50929">
    <property type="entry name" value="ABC_TM1F"/>
    <property type="match status" value="1"/>
</dbReference>
<dbReference type="InterPro" id="IPR036640">
    <property type="entry name" value="ABC1_TM_sf"/>
</dbReference>
<dbReference type="EMBL" id="UZAU01000547">
    <property type="status" value="NOT_ANNOTATED_CDS"/>
    <property type="molecule type" value="Genomic_DNA"/>
</dbReference>
<dbReference type="CDD" id="cd18577">
    <property type="entry name" value="ABC_6TM_Pgp_ABCB1_D1_like"/>
    <property type="match status" value="1"/>
</dbReference>
<evidence type="ECO:0000256" key="2">
    <source>
        <dbReference type="ARBA" id="ARBA00022692"/>
    </source>
</evidence>
<dbReference type="GO" id="GO:0005524">
    <property type="term" value="F:ATP binding"/>
    <property type="evidence" value="ECO:0007669"/>
    <property type="project" value="InterPro"/>
</dbReference>
<keyword evidence="9" id="KW-1185">Reference proteome</keyword>
<evidence type="ECO:0000313" key="8">
    <source>
        <dbReference type="EnsemblPlants" id="cds.novel_model_5530_5bd9a17a"/>
    </source>
</evidence>
<dbReference type="Gramene" id="novel_model_5530_5bd9a17a">
    <property type="protein sequence ID" value="cds.novel_model_5530_5bd9a17a"/>
    <property type="gene ID" value="novel_gene_2858_5bd9a17a"/>
</dbReference>
<dbReference type="GO" id="GO:0140359">
    <property type="term" value="F:ABC-type transporter activity"/>
    <property type="evidence" value="ECO:0007669"/>
    <property type="project" value="InterPro"/>
</dbReference>
<keyword evidence="3 6" id="KW-1133">Transmembrane helix</keyword>
<dbReference type="Pfam" id="PF00664">
    <property type="entry name" value="ABC_membrane"/>
    <property type="match status" value="1"/>
</dbReference>
<reference evidence="8" key="1">
    <citation type="submission" date="2018-11" db="EMBL/GenBank/DDBJ databases">
        <authorList>
            <person name="Grassa J C."/>
        </authorList>
    </citation>
    <scope>NUCLEOTIDE SEQUENCE [LARGE SCALE GENOMIC DNA]</scope>
</reference>
<dbReference type="Proteomes" id="UP000596661">
    <property type="component" value="Chromosome 5"/>
</dbReference>
<evidence type="ECO:0000256" key="5">
    <source>
        <dbReference type="SAM" id="MobiDB-lite"/>
    </source>
</evidence>
<feature type="region of interest" description="Disordered" evidence="5">
    <location>
        <begin position="1"/>
        <end position="33"/>
    </location>
</feature>
<feature type="transmembrane region" description="Helical" evidence="6">
    <location>
        <begin position="208"/>
        <end position="228"/>
    </location>
</feature>
<dbReference type="PANTHER" id="PTHR24222">
    <property type="entry name" value="ABC TRANSPORTER B FAMILY"/>
    <property type="match status" value="1"/>
</dbReference>
<evidence type="ECO:0000313" key="9">
    <source>
        <dbReference type="Proteomes" id="UP000596661"/>
    </source>
</evidence>